<dbReference type="RefSeq" id="WP_142047692.1">
    <property type="nucleotide sequence ID" value="NZ_VFPA01000001.1"/>
</dbReference>
<feature type="domain" description="Fe/B12 periplasmic-binding" evidence="1">
    <location>
        <begin position="2"/>
        <end position="279"/>
    </location>
</feature>
<evidence type="ECO:0000313" key="2">
    <source>
        <dbReference type="EMBL" id="TQM13748.1"/>
    </source>
</evidence>
<evidence type="ECO:0000313" key="3">
    <source>
        <dbReference type="Proteomes" id="UP000315677"/>
    </source>
</evidence>
<dbReference type="Pfam" id="PF01497">
    <property type="entry name" value="Peripla_BP_2"/>
    <property type="match status" value="1"/>
</dbReference>
<comment type="caution">
    <text evidence="2">The sequence shown here is derived from an EMBL/GenBank/DDBJ whole genome shotgun (WGS) entry which is preliminary data.</text>
</comment>
<protein>
    <submittedName>
        <fullName evidence="2">Iron complex transport system substrate-binding protein</fullName>
    </submittedName>
</protein>
<dbReference type="EMBL" id="VFPA01000001">
    <property type="protein sequence ID" value="TQM13748.1"/>
    <property type="molecule type" value="Genomic_DNA"/>
</dbReference>
<dbReference type="OrthoDB" id="6495095at2"/>
<dbReference type="InterPro" id="IPR002491">
    <property type="entry name" value="ABC_transptr_periplasmic_BD"/>
</dbReference>
<dbReference type="Gene3D" id="3.40.50.1980">
    <property type="entry name" value="Nitrogenase molybdenum iron protein domain"/>
    <property type="match status" value="2"/>
</dbReference>
<gene>
    <name evidence="2" type="ORF">FB558_0501</name>
</gene>
<name>A0A543DWN9_9PSEU</name>
<sequence>MRIASLLPAATEIVTVLGRADDLVAVTYECDADARRRAAVVVDTALPAGLEPAAIDAAVRERVARGLPLYELDRAALAGLAPDLILTQDLCRVCALPAGTVSEALAAIGCAADVLSVDPHTVDEVLAAVVAIGERADAAAEAEALVARLRARLAAVAGVVAGRPRPRVLVLEWVDPPFLAGHWVPELVRRAGGEPVGGADGGRSTSAEWAQLAALPVDAVLVAPCGYGLDDALAQAATVRERFPDAPVFAIDADSYVVRAGPRLVDGIEAIAWALHADAVPEPPPGRIARVGPPGR</sequence>
<dbReference type="AlphaFoldDB" id="A0A543DWN9"/>
<dbReference type="PANTHER" id="PTHR42860:SF1">
    <property type="entry name" value="VITAMIN B12-BINDING PROTEIN"/>
    <property type="match status" value="1"/>
</dbReference>
<dbReference type="PANTHER" id="PTHR42860">
    <property type="entry name" value="VITAMIN B12-BINDING PROTEIN"/>
    <property type="match status" value="1"/>
</dbReference>
<keyword evidence="3" id="KW-1185">Reference proteome</keyword>
<proteinExistence type="predicted"/>
<dbReference type="SUPFAM" id="SSF53807">
    <property type="entry name" value="Helical backbone' metal receptor"/>
    <property type="match status" value="1"/>
</dbReference>
<accession>A0A543DWN9</accession>
<reference evidence="2 3" key="1">
    <citation type="submission" date="2019-06" db="EMBL/GenBank/DDBJ databases">
        <title>Sequencing the genomes of 1000 actinobacteria strains.</title>
        <authorList>
            <person name="Klenk H.-P."/>
        </authorList>
    </citation>
    <scope>NUCLEOTIDE SEQUENCE [LARGE SCALE GENOMIC DNA]</scope>
    <source>
        <strain evidence="2 3">DSM 45301</strain>
    </source>
</reference>
<evidence type="ECO:0000259" key="1">
    <source>
        <dbReference type="PROSITE" id="PS50983"/>
    </source>
</evidence>
<dbReference type="Proteomes" id="UP000315677">
    <property type="component" value="Unassembled WGS sequence"/>
</dbReference>
<dbReference type="PROSITE" id="PS50983">
    <property type="entry name" value="FE_B12_PBP"/>
    <property type="match status" value="1"/>
</dbReference>
<dbReference type="InterPro" id="IPR051030">
    <property type="entry name" value="Vitamin_B12-ABC_binding"/>
</dbReference>
<organism evidence="2 3">
    <name type="scientific">Pseudonocardia kunmingensis</name>
    <dbReference type="NCBI Taxonomy" id="630975"/>
    <lineage>
        <taxon>Bacteria</taxon>
        <taxon>Bacillati</taxon>
        <taxon>Actinomycetota</taxon>
        <taxon>Actinomycetes</taxon>
        <taxon>Pseudonocardiales</taxon>
        <taxon>Pseudonocardiaceae</taxon>
        <taxon>Pseudonocardia</taxon>
    </lineage>
</organism>